<feature type="compositionally biased region" description="Basic and acidic residues" evidence="1">
    <location>
        <begin position="190"/>
        <end position="205"/>
    </location>
</feature>
<evidence type="ECO:0000313" key="3">
    <source>
        <dbReference type="EMBL" id="KAJ4455636.1"/>
    </source>
</evidence>
<keyword evidence="4" id="KW-1185">Reference proteome</keyword>
<reference evidence="3" key="1">
    <citation type="journal article" date="2022" name="bioRxiv">
        <title>Genomics of Preaxostyla Flagellates Illuminates Evolutionary Transitions and the Path Towards Mitochondrial Loss.</title>
        <authorList>
            <person name="Novak L.V.F."/>
            <person name="Treitli S.C."/>
            <person name="Pyrih J."/>
            <person name="Halakuc P."/>
            <person name="Pipaliya S.V."/>
            <person name="Vacek V."/>
            <person name="Brzon O."/>
            <person name="Soukal P."/>
            <person name="Eme L."/>
            <person name="Dacks J.B."/>
            <person name="Karnkowska A."/>
            <person name="Elias M."/>
            <person name="Hampl V."/>
        </authorList>
    </citation>
    <scope>NUCLEOTIDE SEQUENCE</scope>
    <source>
        <strain evidence="3">RCP-MX</strain>
    </source>
</reference>
<dbReference type="InterPro" id="IPR036291">
    <property type="entry name" value="NAD(P)-bd_dom_sf"/>
</dbReference>
<feature type="domain" description="CoA-binding" evidence="2">
    <location>
        <begin position="34"/>
        <end position="130"/>
    </location>
</feature>
<organism evidence="3 4">
    <name type="scientific">Paratrimastix pyriformis</name>
    <dbReference type="NCBI Taxonomy" id="342808"/>
    <lineage>
        <taxon>Eukaryota</taxon>
        <taxon>Metamonada</taxon>
        <taxon>Preaxostyla</taxon>
        <taxon>Paratrimastigidae</taxon>
        <taxon>Paratrimastix</taxon>
    </lineage>
</organism>
<sequence length="218" mass="24205">MPMEPHDVDTRGSQPMENVQKIQGAQSRPILDILKQWGTIVCVGCSVHEDKPSHAIPKYMKDQGYKIIPVNPNHETVLGEKCYHSLRLIPQDLLTGGWICTVFRPSGECKSFIDTALDMGCKAIWLPHDVTTTPDVCERACEMGVECVLDECMRNVLEQSKHAGINPCSAGHERPQESERPLESEQASVPRERMELPSEAKRAEPSHQVTPQQGAGIA</sequence>
<accession>A0ABQ8U8K0</accession>
<gene>
    <name evidence="3" type="ORF">PAPYR_9393</name>
</gene>
<dbReference type="SMART" id="SM00881">
    <property type="entry name" value="CoA_binding"/>
    <property type="match status" value="1"/>
</dbReference>
<evidence type="ECO:0000256" key="1">
    <source>
        <dbReference type="SAM" id="MobiDB-lite"/>
    </source>
</evidence>
<dbReference type="PANTHER" id="PTHR33303:SF2">
    <property type="entry name" value="COA-BINDING DOMAIN-CONTAINING PROTEIN"/>
    <property type="match status" value="1"/>
</dbReference>
<protein>
    <submittedName>
        <fullName evidence="3">CoA-binding protein</fullName>
    </submittedName>
</protein>
<dbReference type="Gene3D" id="3.40.50.720">
    <property type="entry name" value="NAD(P)-binding Rossmann-like Domain"/>
    <property type="match status" value="1"/>
</dbReference>
<feature type="compositionally biased region" description="Basic and acidic residues" evidence="1">
    <location>
        <begin position="171"/>
        <end position="183"/>
    </location>
</feature>
<feature type="region of interest" description="Disordered" evidence="1">
    <location>
        <begin position="164"/>
        <end position="218"/>
    </location>
</feature>
<name>A0ABQ8U8K0_9EUKA</name>
<dbReference type="PANTHER" id="PTHR33303">
    <property type="entry name" value="CYTOPLASMIC PROTEIN-RELATED"/>
    <property type="match status" value="1"/>
</dbReference>
<evidence type="ECO:0000259" key="2">
    <source>
        <dbReference type="SMART" id="SM00881"/>
    </source>
</evidence>
<feature type="compositionally biased region" description="Polar residues" evidence="1">
    <location>
        <begin position="207"/>
        <end position="218"/>
    </location>
</feature>
<comment type="caution">
    <text evidence="3">The sequence shown here is derived from an EMBL/GenBank/DDBJ whole genome shotgun (WGS) entry which is preliminary data.</text>
</comment>
<dbReference type="Pfam" id="PF13380">
    <property type="entry name" value="CoA_binding_2"/>
    <property type="match status" value="1"/>
</dbReference>
<evidence type="ECO:0000313" key="4">
    <source>
        <dbReference type="Proteomes" id="UP001141327"/>
    </source>
</evidence>
<dbReference type="InterPro" id="IPR003781">
    <property type="entry name" value="CoA-bd"/>
</dbReference>
<proteinExistence type="predicted"/>
<dbReference type="Proteomes" id="UP001141327">
    <property type="component" value="Unassembled WGS sequence"/>
</dbReference>
<dbReference type="SUPFAM" id="SSF51735">
    <property type="entry name" value="NAD(P)-binding Rossmann-fold domains"/>
    <property type="match status" value="1"/>
</dbReference>
<dbReference type="EMBL" id="JAPMOS010000099">
    <property type="protein sequence ID" value="KAJ4455636.1"/>
    <property type="molecule type" value="Genomic_DNA"/>
</dbReference>